<feature type="compositionally biased region" description="Low complexity" evidence="7">
    <location>
        <begin position="1"/>
        <end position="14"/>
    </location>
</feature>
<dbReference type="InterPro" id="IPR025846">
    <property type="entry name" value="TBL_N"/>
</dbReference>
<evidence type="ECO:0000256" key="7">
    <source>
        <dbReference type="SAM" id="MobiDB-lite"/>
    </source>
</evidence>
<dbReference type="GO" id="GO:0016020">
    <property type="term" value="C:membrane"/>
    <property type="evidence" value="ECO:0007669"/>
    <property type="project" value="UniProtKB-SubCell"/>
</dbReference>
<keyword evidence="4" id="KW-0735">Signal-anchor</keyword>
<dbReference type="PANTHER" id="PTHR32285">
    <property type="entry name" value="PROTEIN TRICHOME BIREFRINGENCE-LIKE 9-RELATED"/>
    <property type="match status" value="1"/>
</dbReference>
<feature type="region of interest" description="Disordered" evidence="7">
    <location>
        <begin position="1"/>
        <end position="24"/>
    </location>
</feature>
<organism evidence="11 12">
    <name type="scientific">Quillaja saponaria</name>
    <name type="common">Soap bark tree</name>
    <dbReference type="NCBI Taxonomy" id="32244"/>
    <lineage>
        <taxon>Eukaryota</taxon>
        <taxon>Viridiplantae</taxon>
        <taxon>Streptophyta</taxon>
        <taxon>Embryophyta</taxon>
        <taxon>Tracheophyta</taxon>
        <taxon>Spermatophyta</taxon>
        <taxon>Magnoliopsida</taxon>
        <taxon>eudicotyledons</taxon>
        <taxon>Gunneridae</taxon>
        <taxon>Pentapetalae</taxon>
        <taxon>rosids</taxon>
        <taxon>fabids</taxon>
        <taxon>Fabales</taxon>
        <taxon>Quillajaceae</taxon>
        <taxon>Quillaja</taxon>
    </lineage>
</organism>
<comment type="subcellular location">
    <subcellularLocation>
        <location evidence="1">Membrane</location>
        <topology evidence="1">Single-pass membrane protein</topology>
    </subcellularLocation>
</comment>
<evidence type="ECO:0000313" key="12">
    <source>
        <dbReference type="Proteomes" id="UP001163823"/>
    </source>
</evidence>
<comment type="caution">
    <text evidence="11">The sequence shown here is derived from an EMBL/GenBank/DDBJ whole genome shotgun (WGS) entry which is preliminary data.</text>
</comment>
<feature type="domain" description="Trichome birefringence-like C-terminal" evidence="9">
    <location>
        <begin position="247"/>
        <end position="375"/>
    </location>
</feature>
<evidence type="ECO:0000256" key="2">
    <source>
        <dbReference type="ARBA" id="ARBA00007727"/>
    </source>
</evidence>
<comment type="similarity">
    <text evidence="2">Belongs to the PC-esterase family. TBL subfamily.</text>
</comment>
<dbReference type="InterPro" id="IPR029962">
    <property type="entry name" value="TBL"/>
</dbReference>
<evidence type="ECO:0000256" key="6">
    <source>
        <dbReference type="ARBA" id="ARBA00023136"/>
    </source>
</evidence>
<protein>
    <submittedName>
        <fullName evidence="11">Protein trichome birefringence-like</fullName>
    </submittedName>
</protein>
<dbReference type="Pfam" id="PF14416">
    <property type="entry name" value="PMR5N"/>
    <property type="match status" value="1"/>
</dbReference>
<dbReference type="KEGG" id="qsa:O6P43_023749"/>
<reference evidence="11" key="1">
    <citation type="journal article" date="2023" name="Science">
        <title>Elucidation of the pathway for biosynthesis of saponin adjuvants from the soapbark tree.</title>
        <authorList>
            <person name="Reed J."/>
            <person name="Orme A."/>
            <person name="El-Demerdash A."/>
            <person name="Owen C."/>
            <person name="Martin L.B.B."/>
            <person name="Misra R.C."/>
            <person name="Kikuchi S."/>
            <person name="Rejzek M."/>
            <person name="Martin A.C."/>
            <person name="Harkess A."/>
            <person name="Leebens-Mack J."/>
            <person name="Louveau T."/>
            <person name="Stephenson M.J."/>
            <person name="Osbourn A."/>
        </authorList>
    </citation>
    <scope>NUCLEOTIDE SEQUENCE</scope>
    <source>
        <strain evidence="11">S10</strain>
    </source>
</reference>
<dbReference type="EMBL" id="JARAOO010000009">
    <property type="protein sequence ID" value="KAJ7957441.1"/>
    <property type="molecule type" value="Genomic_DNA"/>
</dbReference>
<evidence type="ECO:0000259" key="9">
    <source>
        <dbReference type="Pfam" id="PF13839"/>
    </source>
</evidence>
<gene>
    <name evidence="11" type="ORF">O6P43_023749</name>
</gene>
<dbReference type="GO" id="GO:0016413">
    <property type="term" value="F:O-acetyltransferase activity"/>
    <property type="evidence" value="ECO:0007669"/>
    <property type="project" value="InterPro"/>
</dbReference>
<accession>A0AAD7LFV7</accession>
<keyword evidence="3 8" id="KW-0812">Transmembrane</keyword>
<proteinExistence type="inferred from homology"/>
<feature type="region of interest" description="Disordered" evidence="7">
    <location>
        <begin position="104"/>
        <end position="138"/>
    </location>
</feature>
<evidence type="ECO:0000256" key="3">
    <source>
        <dbReference type="ARBA" id="ARBA00022692"/>
    </source>
</evidence>
<keyword evidence="6 8" id="KW-0472">Membrane</keyword>
<keyword evidence="12" id="KW-1185">Reference proteome</keyword>
<dbReference type="AlphaFoldDB" id="A0AAD7LFV7"/>
<evidence type="ECO:0000256" key="8">
    <source>
        <dbReference type="SAM" id="Phobius"/>
    </source>
</evidence>
<feature type="transmembrane region" description="Helical" evidence="8">
    <location>
        <begin position="40"/>
        <end position="60"/>
    </location>
</feature>
<dbReference type="GO" id="GO:0005794">
    <property type="term" value="C:Golgi apparatus"/>
    <property type="evidence" value="ECO:0007669"/>
    <property type="project" value="TreeGrafter"/>
</dbReference>
<feature type="domain" description="Trichome birefringence-like C-terminal" evidence="9">
    <location>
        <begin position="379"/>
        <end position="479"/>
    </location>
</feature>
<evidence type="ECO:0000256" key="5">
    <source>
        <dbReference type="ARBA" id="ARBA00022989"/>
    </source>
</evidence>
<dbReference type="Proteomes" id="UP001163823">
    <property type="component" value="Chromosome 9"/>
</dbReference>
<feature type="compositionally biased region" description="Pro residues" evidence="7">
    <location>
        <begin position="112"/>
        <end position="123"/>
    </location>
</feature>
<name>A0AAD7LFV7_QUISA</name>
<evidence type="ECO:0000256" key="4">
    <source>
        <dbReference type="ARBA" id="ARBA00022968"/>
    </source>
</evidence>
<dbReference type="InterPro" id="IPR026057">
    <property type="entry name" value="TBL_C"/>
</dbReference>
<sequence length="504" mass="58024">MADSTETTPLTITTPKHHSSLPKSESHKSSYAIFFTSRRTLGFTYGFTFAFVMCMLFFVVNPSSYYSHSPWSKNIFHISSNSSFSSYRSRISSFFSHILPNSSHQIDQNPPSFSPPPNIPSPPSEYNNGSSNGNSSANYSSHVNYRNGSLMVTTPVNETRMSNIVPLVPQGSKFNETHEALFDKGGDWLKLLNNCDLFDGRWVKDNSYPLYAPGSCPHIDEPFNCFINGRPDNGFEKFRWQPKHCNIPRLNAKGMLEILRGKRLVFIGDSLNRNMWESMVCALRNSVEDKNRVFEASGKLEFRTEGSYSFIFKDYNCSVEFFRSPFLVQEWEMPDKNGSKKETLRLDVIERSSDKYKSADVLIFNTGHWWTHEKTSRGGGQWNSGGMCDNEGEPIKNETYLEEYPPLMRIFESVIKGMKTPVFYLNITRMTDFRKDAHPSIYRKQNLTEEERRSPLRYQDCSHWCLPGVPDTWNEIVYTHLLWNISRSSQGTFVEENISKNKIT</sequence>
<evidence type="ECO:0000313" key="11">
    <source>
        <dbReference type="EMBL" id="KAJ7957441.1"/>
    </source>
</evidence>
<feature type="compositionally biased region" description="Low complexity" evidence="7">
    <location>
        <begin position="124"/>
        <end position="138"/>
    </location>
</feature>
<evidence type="ECO:0000256" key="1">
    <source>
        <dbReference type="ARBA" id="ARBA00004167"/>
    </source>
</evidence>
<dbReference type="PANTHER" id="PTHR32285:SF242">
    <property type="entry name" value="PMR5_CAS1P GDSL_SGNH-LIKE ACYL-ESTERASE FAMILY PROTEIN"/>
    <property type="match status" value="1"/>
</dbReference>
<evidence type="ECO:0000259" key="10">
    <source>
        <dbReference type="Pfam" id="PF14416"/>
    </source>
</evidence>
<keyword evidence="5 8" id="KW-1133">Transmembrane helix</keyword>
<feature type="domain" description="Trichome birefringence-like N-terminal" evidence="10">
    <location>
        <begin position="194"/>
        <end position="246"/>
    </location>
</feature>
<dbReference type="Pfam" id="PF13839">
    <property type="entry name" value="PC-Esterase"/>
    <property type="match status" value="2"/>
</dbReference>